<sequence>MKIKNSEREAPTGGGISRMTRLGPPHLEKVTNRPRTSVVYGGAGFGAVGEIVVDKTQPPFRPRNRAQPGTRDI</sequence>
<dbReference type="AlphaFoldDB" id="A0A9D4RMK3"/>
<evidence type="ECO:0000256" key="1">
    <source>
        <dbReference type="SAM" id="MobiDB-lite"/>
    </source>
</evidence>
<gene>
    <name evidence="2" type="ORF">DPMN_037731</name>
</gene>
<accession>A0A9D4RMK3</accession>
<evidence type="ECO:0000313" key="3">
    <source>
        <dbReference type="Proteomes" id="UP000828390"/>
    </source>
</evidence>
<evidence type="ECO:0000313" key="2">
    <source>
        <dbReference type="EMBL" id="KAH3874486.1"/>
    </source>
</evidence>
<keyword evidence="3" id="KW-1185">Reference proteome</keyword>
<organism evidence="2 3">
    <name type="scientific">Dreissena polymorpha</name>
    <name type="common">Zebra mussel</name>
    <name type="synonym">Mytilus polymorpha</name>
    <dbReference type="NCBI Taxonomy" id="45954"/>
    <lineage>
        <taxon>Eukaryota</taxon>
        <taxon>Metazoa</taxon>
        <taxon>Spiralia</taxon>
        <taxon>Lophotrochozoa</taxon>
        <taxon>Mollusca</taxon>
        <taxon>Bivalvia</taxon>
        <taxon>Autobranchia</taxon>
        <taxon>Heteroconchia</taxon>
        <taxon>Euheterodonta</taxon>
        <taxon>Imparidentia</taxon>
        <taxon>Neoheterodontei</taxon>
        <taxon>Myida</taxon>
        <taxon>Dreissenoidea</taxon>
        <taxon>Dreissenidae</taxon>
        <taxon>Dreissena</taxon>
    </lineage>
</organism>
<protein>
    <submittedName>
        <fullName evidence="2">Uncharacterized protein</fullName>
    </submittedName>
</protein>
<comment type="caution">
    <text evidence="2">The sequence shown here is derived from an EMBL/GenBank/DDBJ whole genome shotgun (WGS) entry which is preliminary data.</text>
</comment>
<proteinExistence type="predicted"/>
<name>A0A9D4RMK3_DREPO</name>
<reference evidence="2" key="2">
    <citation type="submission" date="2020-11" db="EMBL/GenBank/DDBJ databases">
        <authorList>
            <person name="McCartney M.A."/>
            <person name="Auch B."/>
            <person name="Kono T."/>
            <person name="Mallez S."/>
            <person name="Becker A."/>
            <person name="Gohl D.M."/>
            <person name="Silverstein K.A.T."/>
            <person name="Koren S."/>
            <person name="Bechman K.B."/>
            <person name="Herman A."/>
            <person name="Abrahante J.E."/>
            <person name="Garbe J."/>
        </authorList>
    </citation>
    <scope>NUCLEOTIDE SEQUENCE</scope>
    <source>
        <strain evidence="2">Duluth1</strain>
        <tissue evidence="2">Whole animal</tissue>
    </source>
</reference>
<dbReference type="EMBL" id="JAIWYP010000002">
    <property type="protein sequence ID" value="KAH3874486.1"/>
    <property type="molecule type" value="Genomic_DNA"/>
</dbReference>
<reference evidence="2" key="1">
    <citation type="journal article" date="2019" name="bioRxiv">
        <title>The Genome of the Zebra Mussel, Dreissena polymorpha: A Resource for Invasive Species Research.</title>
        <authorList>
            <person name="McCartney M.A."/>
            <person name="Auch B."/>
            <person name="Kono T."/>
            <person name="Mallez S."/>
            <person name="Zhang Y."/>
            <person name="Obille A."/>
            <person name="Becker A."/>
            <person name="Abrahante J.E."/>
            <person name="Garbe J."/>
            <person name="Badalamenti J.P."/>
            <person name="Herman A."/>
            <person name="Mangelson H."/>
            <person name="Liachko I."/>
            <person name="Sullivan S."/>
            <person name="Sone E.D."/>
            <person name="Koren S."/>
            <person name="Silverstein K.A.T."/>
            <person name="Beckman K.B."/>
            <person name="Gohl D.M."/>
        </authorList>
    </citation>
    <scope>NUCLEOTIDE SEQUENCE</scope>
    <source>
        <strain evidence="2">Duluth1</strain>
        <tissue evidence="2">Whole animal</tissue>
    </source>
</reference>
<feature type="region of interest" description="Disordered" evidence="1">
    <location>
        <begin position="1"/>
        <end position="30"/>
    </location>
</feature>
<feature type="compositionally biased region" description="Basic and acidic residues" evidence="1">
    <location>
        <begin position="1"/>
        <end position="10"/>
    </location>
</feature>
<dbReference type="Proteomes" id="UP000828390">
    <property type="component" value="Unassembled WGS sequence"/>
</dbReference>